<evidence type="ECO:0000313" key="3">
    <source>
        <dbReference type="Proteomes" id="UP000254879"/>
    </source>
</evidence>
<dbReference type="InterPro" id="IPR011008">
    <property type="entry name" value="Dimeric_a/b-barrel"/>
</dbReference>
<reference evidence="2 3" key="1">
    <citation type="submission" date="2018-06" db="EMBL/GenBank/DDBJ databases">
        <authorList>
            <consortium name="Pathogen Informatics"/>
            <person name="Doyle S."/>
        </authorList>
    </citation>
    <scope>NUCLEOTIDE SEQUENCE [LARGE SCALE GENOMIC DNA]</scope>
    <source>
        <strain evidence="3">NCTC 10815</strain>
    </source>
</reference>
<dbReference type="Pfam" id="PF03992">
    <property type="entry name" value="ABM"/>
    <property type="match status" value="1"/>
</dbReference>
<gene>
    <name evidence="2" type="ORF">NCTC10815_00972</name>
</gene>
<keyword evidence="2" id="KW-0560">Oxidoreductase</keyword>
<dbReference type="InterPro" id="IPR007138">
    <property type="entry name" value="ABM_dom"/>
</dbReference>
<dbReference type="AlphaFoldDB" id="A0A378MBG6"/>
<dbReference type="Proteomes" id="UP000254879">
    <property type="component" value="Unassembled WGS sequence"/>
</dbReference>
<dbReference type="SUPFAM" id="SSF54909">
    <property type="entry name" value="Dimeric alpha+beta barrel"/>
    <property type="match status" value="1"/>
</dbReference>
<evidence type="ECO:0000259" key="1">
    <source>
        <dbReference type="PROSITE" id="PS51725"/>
    </source>
</evidence>
<proteinExistence type="predicted"/>
<evidence type="ECO:0000313" key="2">
    <source>
        <dbReference type="EMBL" id="STY43671.1"/>
    </source>
</evidence>
<protein>
    <submittedName>
        <fullName evidence="2">Antibiotic biosynthesis monooxygenase</fullName>
    </submittedName>
</protein>
<feature type="domain" description="ABM" evidence="1">
    <location>
        <begin position="5"/>
        <end position="94"/>
    </location>
</feature>
<keyword evidence="2" id="KW-0503">Monooxygenase</keyword>
<dbReference type="EMBL" id="UGPG01000001">
    <property type="protein sequence ID" value="STY43671.1"/>
    <property type="molecule type" value="Genomic_DNA"/>
</dbReference>
<organism evidence="2 3">
    <name type="scientific">Listeria grayi</name>
    <name type="common">Listeria murrayi</name>
    <dbReference type="NCBI Taxonomy" id="1641"/>
    <lineage>
        <taxon>Bacteria</taxon>
        <taxon>Bacillati</taxon>
        <taxon>Bacillota</taxon>
        <taxon>Bacilli</taxon>
        <taxon>Bacillales</taxon>
        <taxon>Listeriaceae</taxon>
        <taxon>Listeria</taxon>
    </lineage>
</organism>
<dbReference type="GO" id="GO:0004497">
    <property type="term" value="F:monooxygenase activity"/>
    <property type="evidence" value="ECO:0007669"/>
    <property type="project" value="UniProtKB-KW"/>
</dbReference>
<accession>A0A378MBG6</accession>
<dbReference type="Gene3D" id="3.30.70.100">
    <property type="match status" value="1"/>
</dbReference>
<dbReference type="RefSeq" id="WP_003755144.1">
    <property type="nucleotide sequence ID" value="NZ_CABKNG010000001.1"/>
</dbReference>
<dbReference type="PROSITE" id="PS51725">
    <property type="entry name" value="ABM"/>
    <property type="match status" value="1"/>
</dbReference>
<sequence length="102" mass="11509">MDAVFGLLTNFHTKPEDQEKLAEILLRAAEALEDYQTCLQYQVILNANDREVVSVLEVWTDKGHHEASLENPATVEAINEARPLILSIERQKEFDFIGGKGI</sequence>
<name>A0A378MBG6_LISGR</name>